<dbReference type="EMBL" id="AVOT02022283">
    <property type="protein sequence ID" value="MBW0511604.1"/>
    <property type="molecule type" value="Genomic_DNA"/>
</dbReference>
<organism evidence="2 3">
    <name type="scientific">Austropuccinia psidii MF-1</name>
    <dbReference type="NCBI Taxonomy" id="1389203"/>
    <lineage>
        <taxon>Eukaryota</taxon>
        <taxon>Fungi</taxon>
        <taxon>Dikarya</taxon>
        <taxon>Basidiomycota</taxon>
        <taxon>Pucciniomycotina</taxon>
        <taxon>Pucciniomycetes</taxon>
        <taxon>Pucciniales</taxon>
        <taxon>Sphaerophragmiaceae</taxon>
        <taxon>Austropuccinia</taxon>
    </lineage>
</organism>
<feature type="compositionally biased region" description="Polar residues" evidence="1">
    <location>
        <begin position="138"/>
        <end position="156"/>
    </location>
</feature>
<keyword evidence="3" id="KW-1185">Reference proteome</keyword>
<feature type="compositionally biased region" description="Basic and acidic residues" evidence="1">
    <location>
        <begin position="110"/>
        <end position="119"/>
    </location>
</feature>
<comment type="caution">
    <text evidence="2">The sequence shown here is derived from an EMBL/GenBank/DDBJ whole genome shotgun (WGS) entry which is preliminary data.</text>
</comment>
<feature type="compositionally biased region" description="Polar residues" evidence="1">
    <location>
        <begin position="64"/>
        <end position="76"/>
    </location>
</feature>
<reference evidence="2" key="1">
    <citation type="submission" date="2021-03" db="EMBL/GenBank/DDBJ databases">
        <title>Draft genome sequence of rust myrtle Austropuccinia psidii MF-1, a brazilian biotype.</title>
        <authorList>
            <person name="Quecine M.C."/>
            <person name="Pachon D.M.R."/>
            <person name="Bonatelli M.L."/>
            <person name="Correr F.H."/>
            <person name="Franceschini L.M."/>
            <person name="Leite T.F."/>
            <person name="Margarido G.R.A."/>
            <person name="Almeida C.A."/>
            <person name="Ferrarezi J.A."/>
            <person name="Labate C.A."/>
        </authorList>
    </citation>
    <scope>NUCLEOTIDE SEQUENCE</scope>
    <source>
        <strain evidence="2">MF-1</strain>
    </source>
</reference>
<evidence type="ECO:0000256" key="1">
    <source>
        <dbReference type="SAM" id="MobiDB-lite"/>
    </source>
</evidence>
<evidence type="ECO:0000313" key="3">
    <source>
        <dbReference type="Proteomes" id="UP000765509"/>
    </source>
</evidence>
<dbReference type="AlphaFoldDB" id="A0A9Q3DYK9"/>
<feature type="compositionally biased region" description="Basic and acidic residues" evidence="1">
    <location>
        <begin position="14"/>
        <end position="26"/>
    </location>
</feature>
<protein>
    <submittedName>
        <fullName evidence="2">Uncharacterized protein</fullName>
    </submittedName>
</protein>
<dbReference type="Proteomes" id="UP000765509">
    <property type="component" value="Unassembled WGS sequence"/>
</dbReference>
<accession>A0A9Q3DYK9</accession>
<proteinExistence type="predicted"/>
<feature type="compositionally biased region" description="Basic and acidic residues" evidence="1">
    <location>
        <begin position="49"/>
        <end position="61"/>
    </location>
</feature>
<name>A0A9Q3DYK9_9BASI</name>
<feature type="region of interest" description="Disordered" evidence="1">
    <location>
        <begin position="1"/>
        <end position="156"/>
    </location>
</feature>
<evidence type="ECO:0000313" key="2">
    <source>
        <dbReference type="EMBL" id="MBW0511604.1"/>
    </source>
</evidence>
<feature type="compositionally biased region" description="Basic residues" evidence="1">
    <location>
        <begin position="120"/>
        <end position="137"/>
    </location>
</feature>
<gene>
    <name evidence="2" type="ORF">O181_051319</name>
</gene>
<sequence>MNDRRGSQYYIKSDGGRLRGRNDSTKGKRKGKIPSGTEYTHGSAISKRKVPEIIRISDPELKLSMSNSNRNQSHSQGSDRHLHKPLQKVLHGVQRKRLGNTATNSPKSNELLEHPEKVAQIKKMKDLHKKKEGKKGRSPSSFYQQATSQTSSPRIE</sequence>